<comment type="caution">
    <text evidence="1">The sequence shown here is derived from an EMBL/GenBank/DDBJ whole genome shotgun (WGS) entry which is preliminary data.</text>
</comment>
<dbReference type="RefSeq" id="WP_150414719.1">
    <property type="nucleotide sequence ID" value="NZ_VYQF01000002.1"/>
</dbReference>
<proteinExistence type="predicted"/>
<evidence type="ECO:0000313" key="2">
    <source>
        <dbReference type="Proteomes" id="UP000326903"/>
    </source>
</evidence>
<evidence type="ECO:0000313" key="1">
    <source>
        <dbReference type="EMBL" id="KAA9039310.1"/>
    </source>
</evidence>
<dbReference type="Proteomes" id="UP000326903">
    <property type="component" value="Unassembled WGS sequence"/>
</dbReference>
<protein>
    <recommendedName>
        <fullName evidence="3">Transposase</fullName>
    </recommendedName>
</protein>
<organism evidence="1 2">
    <name type="scientific">Ginsengibacter hankyongi</name>
    <dbReference type="NCBI Taxonomy" id="2607284"/>
    <lineage>
        <taxon>Bacteria</taxon>
        <taxon>Pseudomonadati</taxon>
        <taxon>Bacteroidota</taxon>
        <taxon>Chitinophagia</taxon>
        <taxon>Chitinophagales</taxon>
        <taxon>Chitinophagaceae</taxon>
        <taxon>Ginsengibacter</taxon>
    </lineage>
</organism>
<name>A0A5J5IGB7_9BACT</name>
<dbReference type="AlphaFoldDB" id="A0A5J5IGB7"/>
<reference evidence="1 2" key="1">
    <citation type="submission" date="2019-09" db="EMBL/GenBank/DDBJ databases">
        <title>Draft genome sequence of Ginsengibacter sp. BR5-29.</title>
        <authorList>
            <person name="Im W.-T."/>
        </authorList>
    </citation>
    <scope>NUCLEOTIDE SEQUENCE [LARGE SCALE GENOMIC DNA]</scope>
    <source>
        <strain evidence="1 2">BR5-29</strain>
    </source>
</reference>
<sequence length="122" mass="14475">MLLISNQLTGIKTQEQCSLWLLQLHNWHQIHKGTLLEESFNTFRNDYCNTHKGLHQAYTLIINALLHLFSYLNDSEIPSTTNRLESFFKHLKQKLLLHSGLLLEAKRNFIKWYLHFKNNPSK</sequence>
<keyword evidence="2" id="KW-1185">Reference proteome</keyword>
<gene>
    <name evidence="1" type="ORF">FW778_10795</name>
</gene>
<evidence type="ECO:0008006" key="3">
    <source>
        <dbReference type="Google" id="ProtNLM"/>
    </source>
</evidence>
<dbReference type="EMBL" id="VYQF01000002">
    <property type="protein sequence ID" value="KAA9039310.1"/>
    <property type="molecule type" value="Genomic_DNA"/>
</dbReference>
<accession>A0A5J5IGB7</accession>